<reference evidence="3 4" key="1">
    <citation type="journal article" date="2016" name="Int. J. Syst. Evol. Microbiol.">
        <title>Pyruvatibacter mobilis gen. nov., sp. nov., a marine bacterium from the culture broth of Picochlorum sp. 122.</title>
        <authorList>
            <person name="Wang G."/>
            <person name="Tang M."/>
            <person name="Wu H."/>
            <person name="Dai S."/>
            <person name="Li T."/>
            <person name="Chen C."/>
            <person name="He H."/>
            <person name="Fan J."/>
            <person name="Xiang W."/>
            <person name="Li X."/>
        </authorList>
    </citation>
    <scope>NUCLEOTIDE SEQUENCE [LARGE SCALE GENOMIC DNA]</scope>
    <source>
        <strain evidence="3 4">GYP-11</strain>
    </source>
</reference>
<feature type="compositionally biased region" description="Basic and acidic residues" evidence="1">
    <location>
        <begin position="1"/>
        <end position="19"/>
    </location>
</feature>
<keyword evidence="4" id="KW-1185">Reference proteome</keyword>
<dbReference type="Proteomes" id="UP000470384">
    <property type="component" value="Unassembled WGS sequence"/>
</dbReference>
<dbReference type="RefSeq" id="WP_160587077.1">
    <property type="nucleotide sequence ID" value="NZ_BMHN01000001.1"/>
</dbReference>
<dbReference type="PANTHER" id="PTHR34215:SF1">
    <property type="entry name" value="YLXR DOMAIN-CONTAINING PROTEIN"/>
    <property type="match status" value="1"/>
</dbReference>
<evidence type="ECO:0000259" key="2">
    <source>
        <dbReference type="Pfam" id="PF04296"/>
    </source>
</evidence>
<dbReference type="InterPro" id="IPR029064">
    <property type="entry name" value="Ribosomal_eL30-like_sf"/>
</dbReference>
<organism evidence="3 4">
    <name type="scientific">Pyruvatibacter mobilis</name>
    <dbReference type="NCBI Taxonomy" id="1712261"/>
    <lineage>
        <taxon>Bacteria</taxon>
        <taxon>Pseudomonadati</taxon>
        <taxon>Pseudomonadota</taxon>
        <taxon>Alphaproteobacteria</taxon>
        <taxon>Hyphomicrobiales</taxon>
        <taxon>Parvibaculaceae</taxon>
        <taxon>Pyruvatibacter</taxon>
    </lineage>
</organism>
<proteinExistence type="predicted"/>
<dbReference type="GeneID" id="300655977"/>
<dbReference type="PANTHER" id="PTHR34215">
    <property type="entry name" value="BLL0784 PROTEIN"/>
    <property type="match status" value="1"/>
</dbReference>
<dbReference type="CDD" id="cd00279">
    <property type="entry name" value="YlxR"/>
    <property type="match status" value="1"/>
</dbReference>
<feature type="domain" description="YlxR" evidence="2">
    <location>
        <begin position="20"/>
        <end position="95"/>
    </location>
</feature>
<dbReference type="AlphaFoldDB" id="A0A845Q905"/>
<dbReference type="InterPro" id="IPR037465">
    <property type="entry name" value="YlxR"/>
</dbReference>
<dbReference type="NCBIfam" id="NF006622">
    <property type="entry name" value="PRK09190.1"/>
    <property type="match status" value="1"/>
</dbReference>
<dbReference type="InterPro" id="IPR007393">
    <property type="entry name" value="YlxR_dom"/>
</dbReference>
<feature type="region of interest" description="Disordered" evidence="1">
    <location>
        <begin position="188"/>
        <end position="214"/>
    </location>
</feature>
<dbReference type="Pfam" id="PF04296">
    <property type="entry name" value="YlxR"/>
    <property type="match status" value="1"/>
</dbReference>
<accession>A0A845Q905</accession>
<name>A0A845Q905_9HYPH</name>
<dbReference type="SUPFAM" id="SSF64376">
    <property type="entry name" value="YlxR-like"/>
    <property type="match status" value="1"/>
</dbReference>
<gene>
    <name evidence="3" type="ORF">GTQ45_04895</name>
</gene>
<protein>
    <submittedName>
        <fullName evidence="3">RNA-binding protein</fullName>
    </submittedName>
</protein>
<evidence type="ECO:0000313" key="4">
    <source>
        <dbReference type="Proteomes" id="UP000470384"/>
    </source>
</evidence>
<dbReference type="EMBL" id="WXYQ01000004">
    <property type="protein sequence ID" value="NBG95062.1"/>
    <property type="molecule type" value="Genomic_DNA"/>
</dbReference>
<dbReference type="Gene3D" id="3.30.1330.30">
    <property type="match status" value="1"/>
</dbReference>
<dbReference type="Gene3D" id="3.30.1230.10">
    <property type="entry name" value="YlxR-like"/>
    <property type="match status" value="1"/>
</dbReference>
<sequence>MTPEHTRSDSRASGKKSPERTCIATGETGTPASLIRFAIGPEGEVVADLEGKLPGRGIWVSARREAIEKAVAKGLFARAARRSVKAPADLADQVEAGLRRRVLALLGLARKAGQLMAGLAKVEDTAAKAHVVALFLASDAGAEGQRNAGALSARTNAPVVTAFSAEQLGLALGRPNVVHAALTAGGAARKGPARQMSQPGAQERGNAEGGLASGAPVRDKLSRLILDEVGRLQGFLGGA</sequence>
<evidence type="ECO:0000256" key="1">
    <source>
        <dbReference type="SAM" id="MobiDB-lite"/>
    </source>
</evidence>
<dbReference type="InterPro" id="IPR035931">
    <property type="entry name" value="YlxR-like_sf"/>
</dbReference>
<comment type="caution">
    <text evidence="3">The sequence shown here is derived from an EMBL/GenBank/DDBJ whole genome shotgun (WGS) entry which is preliminary data.</text>
</comment>
<dbReference type="SUPFAM" id="SSF55315">
    <property type="entry name" value="L30e-like"/>
    <property type="match status" value="1"/>
</dbReference>
<evidence type="ECO:0000313" key="3">
    <source>
        <dbReference type="EMBL" id="NBG95062.1"/>
    </source>
</evidence>
<feature type="region of interest" description="Disordered" evidence="1">
    <location>
        <begin position="1"/>
        <end position="26"/>
    </location>
</feature>
<dbReference type="OrthoDB" id="9799836at2"/>